<reference evidence="2 3" key="1">
    <citation type="submission" date="2018-08" db="EMBL/GenBank/DDBJ databases">
        <title>Genome and evolution of the arbuscular mycorrhizal fungus Diversispora epigaea (formerly Glomus versiforme) and its bacterial endosymbionts.</title>
        <authorList>
            <person name="Sun X."/>
            <person name="Fei Z."/>
            <person name="Harrison M."/>
        </authorList>
    </citation>
    <scope>NUCLEOTIDE SEQUENCE [LARGE SCALE GENOMIC DNA]</scope>
    <source>
        <strain evidence="2 3">IT104</strain>
    </source>
</reference>
<keyword evidence="3" id="KW-1185">Reference proteome</keyword>
<dbReference type="PROSITE" id="PS50011">
    <property type="entry name" value="PROTEIN_KINASE_DOM"/>
    <property type="match status" value="1"/>
</dbReference>
<evidence type="ECO:0000313" key="3">
    <source>
        <dbReference type="Proteomes" id="UP000266861"/>
    </source>
</evidence>
<dbReference type="InterPro" id="IPR000719">
    <property type="entry name" value="Prot_kinase_dom"/>
</dbReference>
<dbReference type="Gene3D" id="1.10.510.10">
    <property type="entry name" value="Transferase(Phosphotransferase) domain 1"/>
    <property type="match status" value="1"/>
</dbReference>
<dbReference type="GO" id="GO:0004672">
    <property type="term" value="F:protein kinase activity"/>
    <property type="evidence" value="ECO:0007669"/>
    <property type="project" value="InterPro"/>
</dbReference>
<dbReference type="SUPFAM" id="SSF56112">
    <property type="entry name" value="Protein kinase-like (PK-like)"/>
    <property type="match status" value="1"/>
</dbReference>
<dbReference type="InterPro" id="IPR011009">
    <property type="entry name" value="Kinase-like_dom_sf"/>
</dbReference>
<comment type="caution">
    <text evidence="2">The sequence shown here is derived from an EMBL/GenBank/DDBJ whole genome shotgun (WGS) entry which is preliminary data.</text>
</comment>
<accession>A0A397ISR7</accession>
<organism evidence="2 3">
    <name type="scientific">Diversispora epigaea</name>
    <dbReference type="NCBI Taxonomy" id="1348612"/>
    <lineage>
        <taxon>Eukaryota</taxon>
        <taxon>Fungi</taxon>
        <taxon>Fungi incertae sedis</taxon>
        <taxon>Mucoromycota</taxon>
        <taxon>Glomeromycotina</taxon>
        <taxon>Glomeromycetes</taxon>
        <taxon>Diversisporales</taxon>
        <taxon>Diversisporaceae</taxon>
        <taxon>Diversispora</taxon>
    </lineage>
</organism>
<protein>
    <recommendedName>
        <fullName evidence="1">Protein kinase domain-containing protein</fullName>
    </recommendedName>
</protein>
<evidence type="ECO:0000313" key="2">
    <source>
        <dbReference type="EMBL" id="RHZ78007.1"/>
    </source>
</evidence>
<proteinExistence type="predicted"/>
<evidence type="ECO:0000259" key="1">
    <source>
        <dbReference type="PROSITE" id="PS50011"/>
    </source>
</evidence>
<gene>
    <name evidence="2" type="ORF">Glove_168g106</name>
</gene>
<name>A0A397ISR7_9GLOM</name>
<dbReference type="AlphaFoldDB" id="A0A397ISR7"/>
<dbReference type="GO" id="GO:0005524">
    <property type="term" value="F:ATP binding"/>
    <property type="evidence" value="ECO:0007669"/>
    <property type="project" value="InterPro"/>
</dbReference>
<feature type="domain" description="Protein kinase" evidence="1">
    <location>
        <begin position="1"/>
        <end position="78"/>
    </location>
</feature>
<dbReference type="OrthoDB" id="2424465at2759"/>
<dbReference type="Proteomes" id="UP000266861">
    <property type="component" value="Unassembled WGS sequence"/>
</dbReference>
<sequence>MVLDCATDGNLREYLKKKFNINWLQKLYNLWDLSLRGKSEKRNIFDGVLQYITPEVLSGDEEYIKAADVYSFGIIVLK</sequence>
<dbReference type="EMBL" id="PQFF01000158">
    <property type="protein sequence ID" value="RHZ78007.1"/>
    <property type="molecule type" value="Genomic_DNA"/>
</dbReference>